<keyword evidence="3" id="KW-1185">Reference proteome</keyword>
<comment type="caution">
    <text evidence="2">The sequence shown here is derived from an EMBL/GenBank/DDBJ whole genome shotgun (WGS) entry which is preliminary data.</text>
</comment>
<evidence type="ECO:0000256" key="1">
    <source>
        <dbReference type="SAM" id="MobiDB-lite"/>
    </source>
</evidence>
<dbReference type="AlphaFoldDB" id="A0A9Q3QB26"/>
<evidence type="ECO:0000313" key="3">
    <source>
        <dbReference type="Proteomes" id="UP000765509"/>
    </source>
</evidence>
<protein>
    <submittedName>
        <fullName evidence="2">Uncharacterized protein</fullName>
    </submittedName>
</protein>
<sequence>MELDRRIGFKFCAWAPEFGTQDSNKTKPEGTETPILGIGSSELHNKSFSSVTKLYSKHKESSIMLQLLQQNYRSTELESKLEEPWSRDYKDNKLLIDRLHYYRQNNTSSVTVMDRDQISLIL</sequence>
<gene>
    <name evidence="2" type="ORF">O181_129027</name>
</gene>
<dbReference type="OrthoDB" id="2517075at2759"/>
<organism evidence="2 3">
    <name type="scientific">Austropuccinia psidii MF-1</name>
    <dbReference type="NCBI Taxonomy" id="1389203"/>
    <lineage>
        <taxon>Eukaryota</taxon>
        <taxon>Fungi</taxon>
        <taxon>Dikarya</taxon>
        <taxon>Basidiomycota</taxon>
        <taxon>Pucciniomycotina</taxon>
        <taxon>Pucciniomycetes</taxon>
        <taxon>Pucciniales</taxon>
        <taxon>Sphaerophragmiaceae</taxon>
        <taxon>Austropuccinia</taxon>
    </lineage>
</organism>
<proteinExistence type="predicted"/>
<feature type="region of interest" description="Disordered" evidence="1">
    <location>
        <begin position="18"/>
        <end position="39"/>
    </location>
</feature>
<accession>A0A9Q3QB26</accession>
<name>A0A9Q3QB26_9BASI</name>
<reference evidence="2" key="1">
    <citation type="submission" date="2021-03" db="EMBL/GenBank/DDBJ databases">
        <title>Draft genome sequence of rust myrtle Austropuccinia psidii MF-1, a brazilian biotype.</title>
        <authorList>
            <person name="Quecine M.C."/>
            <person name="Pachon D.M.R."/>
            <person name="Bonatelli M.L."/>
            <person name="Correr F.H."/>
            <person name="Franceschini L.M."/>
            <person name="Leite T.F."/>
            <person name="Margarido G.R.A."/>
            <person name="Almeida C.A."/>
            <person name="Ferrarezi J.A."/>
            <person name="Labate C.A."/>
        </authorList>
    </citation>
    <scope>NUCLEOTIDE SEQUENCE</scope>
    <source>
        <strain evidence="2">MF-1</strain>
    </source>
</reference>
<evidence type="ECO:0000313" key="2">
    <source>
        <dbReference type="EMBL" id="MBW0589312.1"/>
    </source>
</evidence>
<dbReference type="EMBL" id="AVOT02133738">
    <property type="protein sequence ID" value="MBW0589312.1"/>
    <property type="molecule type" value="Genomic_DNA"/>
</dbReference>
<dbReference type="Proteomes" id="UP000765509">
    <property type="component" value="Unassembled WGS sequence"/>
</dbReference>